<accession>A0A9X6ZD99</accession>
<evidence type="ECO:0000256" key="1">
    <source>
        <dbReference type="SAM" id="Phobius"/>
    </source>
</evidence>
<dbReference type="AlphaFoldDB" id="A0A9X6ZD99"/>
<reference evidence="2 3" key="1">
    <citation type="submission" date="2017-09" db="EMBL/GenBank/DDBJ databases">
        <title>Large-scale bioinformatics analysis of Bacillus genomes uncovers conserved roles of natural products in bacterial physiology.</title>
        <authorList>
            <consortium name="Agbiome Team Llc"/>
            <person name="Bleich R.M."/>
            <person name="Kirk G.J."/>
            <person name="Santa Maria K.C."/>
            <person name="Allen S.E."/>
            <person name="Farag S."/>
            <person name="Shank E.A."/>
            <person name="Bowers A."/>
        </authorList>
    </citation>
    <scope>NUCLEOTIDE SEQUENCE [LARGE SCALE GENOMIC DNA]</scope>
    <source>
        <strain evidence="2 3">AFS020204</strain>
    </source>
</reference>
<name>A0A9X6ZD99_BACCE</name>
<keyword evidence="1" id="KW-1133">Transmembrane helix</keyword>
<keyword evidence="1" id="KW-0472">Membrane</keyword>
<sequence>MCKEYKVTGLGKPVEFLVIVMYAKESIRLMNFKQTSYLVTNKEHRKRCSMANSEMIMNIVCMFLVYVQFLYRNYVLRAHCILCLLYGKRDTLQYIKRALLIVLSD</sequence>
<proteinExistence type="predicted"/>
<protein>
    <submittedName>
        <fullName evidence="2">Uncharacterized protein</fullName>
    </submittedName>
</protein>
<evidence type="ECO:0000313" key="3">
    <source>
        <dbReference type="Proteomes" id="UP000220210"/>
    </source>
</evidence>
<keyword evidence="1" id="KW-0812">Transmembrane</keyword>
<organism evidence="2 3">
    <name type="scientific">Bacillus cereus</name>
    <dbReference type="NCBI Taxonomy" id="1396"/>
    <lineage>
        <taxon>Bacteria</taxon>
        <taxon>Bacillati</taxon>
        <taxon>Bacillota</taxon>
        <taxon>Bacilli</taxon>
        <taxon>Bacillales</taxon>
        <taxon>Bacillaceae</taxon>
        <taxon>Bacillus</taxon>
        <taxon>Bacillus cereus group</taxon>
    </lineage>
</organism>
<dbReference type="Proteomes" id="UP000220210">
    <property type="component" value="Unassembled WGS sequence"/>
</dbReference>
<feature type="transmembrane region" description="Helical" evidence="1">
    <location>
        <begin position="55"/>
        <end position="71"/>
    </location>
</feature>
<dbReference type="EMBL" id="NTSO01000021">
    <property type="protein sequence ID" value="PFF44042.1"/>
    <property type="molecule type" value="Genomic_DNA"/>
</dbReference>
<comment type="caution">
    <text evidence="2">The sequence shown here is derived from an EMBL/GenBank/DDBJ whole genome shotgun (WGS) entry which is preliminary data.</text>
</comment>
<evidence type="ECO:0000313" key="2">
    <source>
        <dbReference type="EMBL" id="PFF44042.1"/>
    </source>
</evidence>
<gene>
    <name evidence="2" type="ORF">CN357_25795</name>
</gene>